<dbReference type="Gene3D" id="3.30.1950.10">
    <property type="entry name" value="wza like domain"/>
    <property type="match status" value="1"/>
</dbReference>
<proteinExistence type="predicted"/>
<dbReference type="Proteomes" id="UP001165498">
    <property type="component" value="Unassembled WGS sequence"/>
</dbReference>
<gene>
    <name evidence="5" type="ORF">NM961_12175</name>
</gene>
<protein>
    <submittedName>
        <fullName evidence="5">Polysaccharide export protein</fullName>
    </submittedName>
</protein>
<evidence type="ECO:0000313" key="5">
    <source>
        <dbReference type="EMBL" id="MCQ4165467.1"/>
    </source>
</evidence>
<reference evidence="5" key="1">
    <citation type="submission" date="2022-07" db="EMBL/GenBank/DDBJ databases">
        <title>Tahibacter sp., a new gammaproteobacterium isolated from the silt sample collected at pig farm.</title>
        <authorList>
            <person name="Chen H."/>
        </authorList>
    </citation>
    <scope>NUCLEOTIDE SEQUENCE</scope>
    <source>
        <strain evidence="5">P2K</strain>
    </source>
</reference>
<evidence type="ECO:0000256" key="2">
    <source>
        <dbReference type="SAM" id="MobiDB-lite"/>
    </source>
</evidence>
<accession>A0ABT1QT59</accession>
<feature type="domain" description="Polysaccharide export protein N-terminal" evidence="3">
    <location>
        <begin position="32"/>
        <end position="105"/>
    </location>
</feature>
<evidence type="ECO:0000259" key="3">
    <source>
        <dbReference type="Pfam" id="PF02563"/>
    </source>
</evidence>
<feature type="domain" description="Soluble ligand binding" evidence="4">
    <location>
        <begin position="112"/>
        <end position="164"/>
    </location>
</feature>
<keyword evidence="6" id="KW-1185">Reference proteome</keyword>
<name>A0ABT1QT59_9GAMM</name>
<dbReference type="InterPro" id="IPR019554">
    <property type="entry name" value="Soluble_ligand-bd"/>
</dbReference>
<organism evidence="5 6">
    <name type="scientific">Tahibacter harae</name>
    <dbReference type="NCBI Taxonomy" id="2963937"/>
    <lineage>
        <taxon>Bacteria</taxon>
        <taxon>Pseudomonadati</taxon>
        <taxon>Pseudomonadota</taxon>
        <taxon>Gammaproteobacteria</taxon>
        <taxon>Lysobacterales</taxon>
        <taxon>Rhodanobacteraceae</taxon>
        <taxon>Tahibacter</taxon>
    </lineage>
</organism>
<sequence>MRPHEARPVAKGGAGTLPPPDSINAEGEYKAVSEYRIGANDLLEINVFQVEELARTLRVNTQGQISLPLLGQIQAGGRTVSELEREIAARLAQKYMQNPQVSIFVKEFTSQRVTVEGAVRKPGIYALTGKTSLLQALAMSEGLDPLANPQGIVIFRMIGGQKMGAVFDIAAIRAGRMEDPLIYGDDIVVVDQSGPRTALRRFVESIPVFALFRPF</sequence>
<dbReference type="EMBL" id="JANFQO010000010">
    <property type="protein sequence ID" value="MCQ4165467.1"/>
    <property type="molecule type" value="Genomic_DNA"/>
</dbReference>
<dbReference type="PANTHER" id="PTHR33619:SF3">
    <property type="entry name" value="POLYSACCHARIDE EXPORT PROTEIN GFCE-RELATED"/>
    <property type="match status" value="1"/>
</dbReference>
<dbReference type="InterPro" id="IPR003715">
    <property type="entry name" value="Poly_export_N"/>
</dbReference>
<evidence type="ECO:0000313" key="6">
    <source>
        <dbReference type="Proteomes" id="UP001165498"/>
    </source>
</evidence>
<dbReference type="Pfam" id="PF10531">
    <property type="entry name" value="SLBB"/>
    <property type="match status" value="1"/>
</dbReference>
<comment type="caution">
    <text evidence="5">The sequence shown here is derived from an EMBL/GenBank/DDBJ whole genome shotgun (WGS) entry which is preliminary data.</text>
</comment>
<dbReference type="Pfam" id="PF02563">
    <property type="entry name" value="Poly_export"/>
    <property type="match status" value="1"/>
</dbReference>
<dbReference type="InterPro" id="IPR049712">
    <property type="entry name" value="Poly_export"/>
</dbReference>
<dbReference type="RefSeq" id="WP_255914657.1">
    <property type="nucleotide sequence ID" value="NZ_JANFQO010000010.1"/>
</dbReference>
<evidence type="ECO:0000256" key="1">
    <source>
        <dbReference type="ARBA" id="ARBA00022729"/>
    </source>
</evidence>
<feature type="region of interest" description="Disordered" evidence="2">
    <location>
        <begin position="1"/>
        <end position="23"/>
    </location>
</feature>
<evidence type="ECO:0000259" key="4">
    <source>
        <dbReference type="Pfam" id="PF10531"/>
    </source>
</evidence>
<dbReference type="PANTHER" id="PTHR33619">
    <property type="entry name" value="POLYSACCHARIDE EXPORT PROTEIN GFCE-RELATED"/>
    <property type="match status" value="1"/>
</dbReference>
<keyword evidence="1" id="KW-0732">Signal</keyword>